<dbReference type="Proteomes" id="UP000822688">
    <property type="component" value="Chromosome 2"/>
</dbReference>
<feature type="chain" id="PRO_5035801535" description="Ycf15" evidence="1">
    <location>
        <begin position="19"/>
        <end position="56"/>
    </location>
</feature>
<dbReference type="EMBL" id="CM026422">
    <property type="protein sequence ID" value="KAG0588197.1"/>
    <property type="molecule type" value="Genomic_DNA"/>
</dbReference>
<protein>
    <recommendedName>
        <fullName evidence="4">Ycf15</fullName>
    </recommendedName>
</protein>
<keyword evidence="3" id="KW-1185">Reference proteome</keyword>
<sequence length="56" mass="6332">MFILYLQLWGVALVLTGAQTSLDNFDPISMIKTNKRIMAMIRVRASSKTHAHLLTN</sequence>
<proteinExistence type="predicted"/>
<gene>
    <name evidence="2" type="ORF">KC19_2G224200</name>
</gene>
<name>A0A8T0IYB4_CERPU</name>
<evidence type="ECO:0000313" key="3">
    <source>
        <dbReference type="Proteomes" id="UP000822688"/>
    </source>
</evidence>
<evidence type="ECO:0000256" key="1">
    <source>
        <dbReference type="SAM" id="SignalP"/>
    </source>
</evidence>
<dbReference type="AlphaFoldDB" id="A0A8T0IYB4"/>
<organism evidence="2 3">
    <name type="scientific">Ceratodon purpureus</name>
    <name type="common">Fire moss</name>
    <name type="synonym">Dicranum purpureum</name>
    <dbReference type="NCBI Taxonomy" id="3225"/>
    <lineage>
        <taxon>Eukaryota</taxon>
        <taxon>Viridiplantae</taxon>
        <taxon>Streptophyta</taxon>
        <taxon>Embryophyta</taxon>
        <taxon>Bryophyta</taxon>
        <taxon>Bryophytina</taxon>
        <taxon>Bryopsida</taxon>
        <taxon>Dicranidae</taxon>
        <taxon>Pseudoditrichales</taxon>
        <taxon>Ditrichaceae</taxon>
        <taxon>Ceratodon</taxon>
    </lineage>
</organism>
<comment type="caution">
    <text evidence="2">The sequence shown here is derived from an EMBL/GenBank/DDBJ whole genome shotgun (WGS) entry which is preliminary data.</text>
</comment>
<reference evidence="2" key="1">
    <citation type="submission" date="2020-06" db="EMBL/GenBank/DDBJ databases">
        <title>WGS assembly of Ceratodon purpureus strain R40.</title>
        <authorList>
            <person name="Carey S.B."/>
            <person name="Jenkins J."/>
            <person name="Shu S."/>
            <person name="Lovell J.T."/>
            <person name="Sreedasyam A."/>
            <person name="Maumus F."/>
            <person name="Tiley G.P."/>
            <person name="Fernandez-Pozo N."/>
            <person name="Barry K."/>
            <person name="Chen C."/>
            <person name="Wang M."/>
            <person name="Lipzen A."/>
            <person name="Daum C."/>
            <person name="Saski C.A."/>
            <person name="Payton A.C."/>
            <person name="Mcbreen J.C."/>
            <person name="Conrad R.E."/>
            <person name="Kollar L.M."/>
            <person name="Olsson S."/>
            <person name="Huttunen S."/>
            <person name="Landis J.B."/>
            <person name="Wickett N.J."/>
            <person name="Johnson M.G."/>
            <person name="Rensing S.A."/>
            <person name="Grimwood J."/>
            <person name="Schmutz J."/>
            <person name="Mcdaniel S.F."/>
        </authorList>
    </citation>
    <scope>NUCLEOTIDE SEQUENCE</scope>
    <source>
        <strain evidence="2">R40</strain>
    </source>
</reference>
<accession>A0A8T0IYB4</accession>
<evidence type="ECO:0000313" key="2">
    <source>
        <dbReference type="EMBL" id="KAG0588197.1"/>
    </source>
</evidence>
<keyword evidence="1" id="KW-0732">Signal</keyword>
<feature type="signal peptide" evidence="1">
    <location>
        <begin position="1"/>
        <end position="18"/>
    </location>
</feature>
<evidence type="ECO:0008006" key="4">
    <source>
        <dbReference type="Google" id="ProtNLM"/>
    </source>
</evidence>